<gene>
    <name evidence="2" type="ORF">L596_006132</name>
</gene>
<dbReference type="InterPro" id="IPR038479">
    <property type="entry name" value="Transthyretin-like_sf"/>
</dbReference>
<dbReference type="EMBL" id="AZBU02000001">
    <property type="protein sequence ID" value="TMS39640.1"/>
    <property type="molecule type" value="Genomic_DNA"/>
</dbReference>
<reference evidence="2" key="3">
    <citation type="journal article" date="2019" name="G3 (Bethesda)">
        <title>Hybrid Assembly of the Genome of the Entomopathogenic Nematode Steinernema carpocapsae Identifies the X-Chromosome.</title>
        <authorList>
            <person name="Serra L."/>
            <person name="Macchietto M."/>
            <person name="Macias-Munoz A."/>
            <person name="McGill C.J."/>
            <person name="Rodriguez I.M."/>
            <person name="Rodriguez B."/>
            <person name="Murad R."/>
            <person name="Mortazavi A."/>
        </authorList>
    </citation>
    <scope>NUCLEOTIDE SEQUENCE [LARGE SCALE GENOMIC DNA]</scope>
    <source>
        <strain evidence="2">ALL</strain>
    </source>
</reference>
<reference evidence="2" key="2">
    <citation type="journal article" date="2015" name="Genome Biol.">
        <title>Comparative genomics of Steinernema reveals deeply conserved gene regulatory networks.</title>
        <authorList>
            <person name="Dillman A.R."/>
            <person name="Macchietto M."/>
            <person name="Porter C.F."/>
            <person name="Rogers A."/>
            <person name="Williams B."/>
            <person name="Antoshechkin I."/>
            <person name="Lee M.M."/>
            <person name="Goodwin Z."/>
            <person name="Lu X."/>
            <person name="Lewis E.E."/>
            <person name="Goodrich-Blair H."/>
            <person name="Stock S.P."/>
            <person name="Adams B.J."/>
            <person name="Sternberg P.W."/>
            <person name="Mortazavi A."/>
        </authorList>
    </citation>
    <scope>NUCLEOTIDE SEQUENCE [LARGE SCALE GENOMIC DNA]</scope>
    <source>
        <strain evidence="2">ALL</strain>
    </source>
</reference>
<dbReference type="AlphaFoldDB" id="A0A4U8V170"/>
<protein>
    <recommendedName>
        <fullName evidence="3">NtA domain-containing protein</fullName>
    </recommendedName>
</protein>
<evidence type="ECO:0008006" key="3">
    <source>
        <dbReference type="Google" id="ProtNLM"/>
    </source>
</evidence>
<evidence type="ECO:0000313" key="2">
    <source>
        <dbReference type="EMBL" id="TMS39640.1"/>
    </source>
</evidence>
<dbReference type="Gene3D" id="2.60.40.3330">
    <property type="match status" value="1"/>
</dbReference>
<sequence length="155" mass="17003">MKPLVVALIFGFLAIPAWARLQTIVVTGKIMCKANPVVSTPVPTTGNVTANPTNNDFHGLVELYDYDSCRILIFTSVFKSVFLVDPDDLLDKRLVNNNDEFTVFGEENEFFSITPTFSSSTRATSNKRISSTATTPTASTFRLTTSTKPTSTILI</sequence>
<keyword evidence="1" id="KW-0732">Signal</keyword>
<feature type="chain" id="PRO_5020661556" description="NtA domain-containing protein" evidence="1">
    <location>
        <begin position="20"/>
        <end position="155"/>
    </location>
</feature>
<comment type="caution">
    <text evidence="2">The sequence shown here is derived from an EMBL/GenBank/DDBJ whole genome shotgun (WGS) entry which is preliminary data.</text>
</comment>
<proteinExistence type="predicted"/>
<name>A0A4U8V170_STECR</name>
<organism evidence="2">
    <name type="scientific">Steinernema carpocapsae</name>
    <name type="common">Entomopathogenic nematode</name>
    <dbReference type="NCBI Taxonomy" id="34508"/>
    <lineage>
        <taxon>Eukaryota</taxon>
        <taxon>Metazoa</taxon>
        <taxon>Ecdysozoa</taxon>
        <taxon>Nematoda</taxon>
        <taxon>Chromadorea</taxon>
        <taxon>Rhabditida</taxon>
        <taxon>Tylenchina</taxon>
        <taxon>Panagrolaimomorpha</taxon>
        <taxon>Strongyloidoidea</taxon>
        <taxon>Steinernematidae</taxon>
        <taxon>Steinernema</taxon>
    </lineage>
</organism>
<feature type="signal peptide" evidence="1">
    <location>
        <begin position="1"/>
        <end position="19"/>
    </location>
</feature>
<evidence type="ECO:0000256" key="1">
    <source>
        <dbReference type="SAM" id="SignalP"/>
    </source>
</evidence>
<accession>A0A4U8V170</accession>
<reference evidence="2" key="1">
    <citation type="submission" date="2013-11" db="EMBL/GenBank/DDBJ databases">
        <authorList>
            <person name="Sternberg P."/>
            <person name="Dillman A."/>
            <person name="Macchietto M."/>
        </authorList>
    </citation>
    <scope>NUCLEOTIDE SEQUENCE</scope>
    <source>
        <strain evidence="2">ALL</strain>
    </source>
</reference>